<feature type="binding site" evidence="5">
    <location>
        <position position="254"/>
    </location>
    <ligand>
        <name>dimethylallyl diphosphate</name>
        <dbReference type="ChEBI" id="CHEBI:57623"/>
    </ligand>
</feature>
<comment type="similarity">
    <text evidence="5">Belongs to the IspH family.</text>
</comment>
<dbReference type="EC" id="1.17.7.4" evidence="5"/>
<dbReference type="Pfam" id="PF02401">
    <property type="entry name" value="LYTB"/>
    <property type="match status" value="1"/>
</dbReference>
<dbReference type="GO" id="GO:0050992">
    <property type="term" value="P:dimethylallyl diphosphate biosynthetic process"/>
    <property type="evidence" value="ECO:0007669"/>
    <property type="project" value="UniProtKB-UniRule"/>
</dbReference>
<dbReference type="UniPathway" id="UPA00056">
    <property type="reaction ID" value="UER00097"/>
</dbReference>
<dbReference type="HAMAP" id="MF_00191">
    <property type="entry name" value="IspH"/>
    <property type="match status" value="1"/>
</dbReference>
<feature type="binding site" evidence="5">
    <location>
        <position position="195"/>
    </location>
    <ligand>
        <name>(2E)-4-hydroxy-3-methylbut-2-enyl diphosphate</name>
        <dbReference type="ChEBI" id="CHEBI:128753"/>
    </ligand>
</feature>
<feature type="binding site" evidence="5">
    <location>
        <position position="146"/>
    </location>
    <ligand>
        <name>dimethylallyl diphosphate</name>
        <dbReference type="ChEBI" id="CHEBI:57623"/>
    </ligand>
</feature>
<feature type="binding site" evidence="5">
    <location>
        <position position="253"/>
    </location>
    <ligand>
        <name>(2E)-4-hydroxy-3-methylbut-2-enyl diphosphate</name>
        <dbReference type="ChEBI" id="CHEBI:128753"/>
    </ligand>
</feature>
<comment type="caution">
    <text evidence="6">The sequence shown here is derived from an EMBL/GenBank/DDBJ whole genome shotgun (WGS) entry which is preliminary data.</text>
</comment>
<name>A0A399F188_9DEIN</name>
<feature type="binding site" evidence="5">
    <location>
        <position position="297"/>
    </location>
    <ligand>
        <name>dimethylallyl diphosphate</name>
        <dbReference type="ChEBI" id="CHEBI:57623"/>
    </ligand>
</feature>
<dbReference type="AlphaFoldDB" id="A0A399F188"/>
<feature type="binding site" evidence="5">
    <location>
        <position position="146"/>
    </location>
    <ligand>
        <name>isopentenyl diphosphate</name>
        <dbReference type="ChEBI" id="CHEBI:128769"/>
    </ligand>
</feature>
<evidence type="ECO:0000256" key="1">
    <source>
        <dbReference type="ARBA" id="ARBA00022485"/>
    </source>
</evidence>
<dbReference type="GO" id="GO:0051539">
    <property type="term" value="F:4 iron, 4 sulfur cluster binding"/>
    <property type="evidence" value="ECO:0007669"/>
    <property type="project" value="UniProtKB-UniRule"/>
</dbReference>
<feature type="binding site" evidence="5">
    <location>
        <position position="95"/>
    </location>
    <ligand>
        <name>dimethylallyl diphosphate</name>
        <dbReference type="ChEBI" id="CHEBI:57623"/>
    </ligand>
</feature>
<evidence type="ECO:0000256" key="3">
    <source>
        <dbReference type="ARBA" id="ARBA00023004"/>
    </source>
</evidence>
<feature type="binding site" evidence="5">
    <location>
        <position position="95"/>
    </location>
    <ligand>
        <name>(2E)-4-hydroxy-3-methylbut-2-enyl diphosphate</name>
        <dbReference type="ChEBI" id="CHEBI:128753"/>
    </ligand>
</feature>
<reference evidence="6 7" key="1">
    <citation type="submission" date="2018-08" db="EMBL/GenBank/DDBJ databases">
        <title>Meiothermus luteus KCTC 52599 genome sequencing project.</title>
        <authorList>
            <person name="Da Costa M.S."/>
            <person name="Albuquerque L."/>
            <person name="Raposo P."/>
            <person name="Froufe H.J.C."/>
            <person name="Barroso C.S."/>
            <person name="Egas C."/>
        </authorList>
    </citation>
    <scope>NUCLEOTIDE SEQUENCE [LARGE SCALE GENOMIC DNA]</scope>
    <source>
        <strain evidence="6 7">KCTC 52599</strain>
    </source>
</reference>
<keyword evidence="5 6" id="KW-0560">Oxidoreductase</keyword>
<protein>
    <recommendedName>
        <fullName evidence="5">4-hydroxy-3-methylbut-2-enyl diphosphate reductase</fullName>
        <shortName evidence="5">HMBPP reductase</shortName>
        <ecNumber evidence="5">1.17.7.4</ecNumber>
    </recommendedName>
</protein>
<dbReference type="UniPathway" id="UPA00059">
    <property type="reaction ID" value="UER00105"/>
</dbReference>
<comment type="cofactor">
    <cofactor evidence="5">
        <name>[4Fe-4S] cluster</name>
        <dbReference type="ChEBI" id="CHEBI:49883"/>
    </cofactor>
    <text evidence="5">Binds 1 [4Fe-4S] cluster per subunit.</text>
</comment>
<comment type="pathway">
    <text evidence="5">Isoprenoid biosynthesis; isopentenyl diphosphate biosynthesis via DXP pathway; isopentenyl diphosphate from 1-deoxy-D-xylulose 5-phosphate: step 6/6.</text>
</comment>
<feature type="binding site" evidence="5">
    <location>
        <position position="49"/>
    </location>
    <ligand>
        <name>dimethylallyl diphosphate</name>
        <dbReference type="ChEBI" id="CHEBI:57623"/>
    </ligand>
</feature>
<dbReference type="GO" id="GO:0019288">
    <property type="term" value="P:isopentenyl diphosphate biosynthetic process, methylerythritol 4-phosphate pathway"/>
    <property type="evidence" value="ECO:0007669"/>
    <property type="project" value="UniProtKB-UniRule"/>
</dbReference>
<feature type="binding site" evidence="5">
    <location>
        <position position="297"/>
    </location>
    <ligand>
        <name>isopentenyl diphosphate</name>
        <dbReference type="ChEBI" id="CHEBI:128769"/>
    </ligand>
</feature>
<keyword evidence="1 5" id="KW-0004">4Fe-4S</keyword>
<organism evidence="6 7">
    <name type="scientific">Meiothermus luteus</name>
    <dbReference type="NCBI Taxonomy" id="2026184"/>
    <lineage>
        <taxon>Bacteria</taxon>
        <taxon>Thermotogati</taxon>
        <taxon>Deinococcota</taxon>
        <taxon>Deinococci</taxon>
        <taxon>Thermales</taxon>
        <taxon>Thermaceae</taxon>
        <taxon>Meiothermus</taxon>
    </lineage>
</organism>
<dbReference type="EMBL" id="QWKZ01000008">
    <property type="protein sequence ID" value="RIH89039.1"/>
    <property type="molecule type" value="Genomic_DNA"/>
</dbReference>
<gene>
    <name evidence="6" type="primary">ispH1</name>
    <name evidence="5" type="synonym">ispH</name>
    <name evidence="6" type="ORF">Mlute_00448</name>
</gene>
<dbReference type="Proteomes" id="UP000265800">
    <property type="component" value="Unassembled WGS sequence"/>
</dbReference>
<dbReference type="Gene3D" id="3.40.1010.20">
    <property type="entry name" value="4-hydroxy-3-methylbut-2-enyl diphosphate reductase, catalytic domain"/>
    <property type="match status" value="2"/>
</dbReference>
<comment type="catalytic activity">
    <reaction evidence="5">
        <text>dimethylallyl diphosphate + 2 oxidized [2Fe-2S]-[ferredoxin] + H2O = (2E)-4-hydroxy-3-methylbut-2-enyl diphosphate + 2 reduced [2Fe-2S]-[ferredoxin] + 2 H(+)</text>
        <dbReference type="Rhea" id="RHEA:24825"/>
        <dbReference type="Rhea" id="RHEA-COMP:10000"/>
        <dbReference type="Rhea" id="RHEA-COMP:10001"/>
        <dbReference type="ChEBI" id="CHEBI:15377"/>
        <dbReference type="ChEBI" id="CHEBI:15378"/>
        <dbReference type="ChEBI" id="CHEBI:33737"/>
        <dbReference type="ChEBI" id="CHEBI:33738"/>
        <dbReference type="ChEBI" id="CHEBI:57623"/>
        <dbReference type="ChEBI" id="CHEBI:128753"/>
        <dbReference type="EC" id="1.17.7.4"/>
    </reaction>
</comment>
<feature type="binding site" evidence="5">
    <location>
        <position position="95"/>
    </location>
    <ligand>
        <name>isopentenyl diphosphate</name>
        <dbReference type="ChEBI" id="CHEBI:128769"/>
    </ligand>
</feature>
<dbReference type="CDD" id="cd13944">
    <property type="entry name" value="lytB_ispH"/>
    <property type="match status" value="1"/>
</dbReference>
<comment type="pathway">
    <text evidence="5">Isoprenoid biosynthesis; dimethylallyl diphosphate biosynthesis; dimethylallyl diphosphate from (2E)-4-hydroxy-3-methylbutenyl diphosphate: step 1/1.</text>
</comment>
<feature type="active site" description="Proton donor" evidence="5">
    <location>
        <position position="148"/>
    </location>
</feature>
<proteinExistence type="inferred from homology"/>
<keyword evidence="7" id="KW-1185">Reference proteome</keyword>
<feature type="binding site" evidence="5">
    <location>
        <position position="253"/>
    </location>
    <ligand>
        <name>isopentenyl diphosphate</name>
        <dbReference type="ChEBI" id="CHEBI:128769"/>
    </ligand>
</feature>
<dbReference type="GO" id="GO:0051745">
    <property type="term" value="F:4-hydroxy-3-methylbut-2-enyl diphosphate reductase activity"/>
    <property type="evidence" value="ECO:0007669"/>
    <property type="project" value="UniProtKB-UniRule"/>
</dbReference>
<keyword evidence="5" id="KW-0414">Isoprene biosynthesis</keyword>
<keyword evidence="3 5" id="KW-0408">Iron</keyword>
<feature type="binding site" evidence="5">
    <location>
        <position position="49"/>
    </location>
    <ligand>
        <name>(2E)-4-hydroxy-3-methylbut-2-enyl diphosphate</name>
        <dbReference type="ChEBI" id="CHEBI:128753"/>
    </ligand>
</feature>
<evidence type="ECO:0000313" key="6">
    <source>
        <dbReference type="EMBL" id="RIH89039.1"/>
    </source>
</evidence>
<evidence type="ECO:0000256" key="2">
    <source>
        <dbReference type="ARBA" id="ARBA00022723"/>
    </source>
</evidence>
<feature type="binding site" evidence="5">
    <location>
        <position position="255"/>
    </location>
    <ligand>
        <name>dimethylallyl diphosphate</name>
        <dbReference type="ChEBI" id="CHEBI:57623"/>
    </ligand>
</feature>
<feature type="binding site" evidence="5">
    <location>
        <position position="117"/>
    </location>
    <ligand>
        <name>[4Fe-4S] cluster</name>
        <dbReference type="ChEBI" id="CHEBI:49883"/>
    </ligand>
</feature>
<evidence type="ECO:0000256" key="5">
    <source>
        <dbReference type="HAMAP-Rule" id="MF_00191"/>
    </source>
</evidence>
<dbReference type="GO" id="GO:0016114">
    <property type="term" value="P:terpenoid biosynthetic process"/>
    <property type="evidence" value="ECO:0007669"/>
    <property type="project" value="UniProtKB-UniRule"/>
</dbReference>
<feature type="binding site" evidence="5">
    <location>
        <position position="49"/>
    </location>
    <ligand>
        <name>isopentenyl diphosphate</name>
        <dbReference type="ChEBI" id="CHEBI:128769"/>
    </ligand>
</feature>
<evidence type="ECO:0000256" key="4">
    <source>
        <dbReference type="ARBA" id="ARBA00023014"/>
    </source>
</evidence>
<feature type="binding site" evidence="5">
    <location>
        <position position="225"/>
    </location>
    <ligand>
        <name>[4Fe-4S] cluster</name>
        <dbReference type="ChEBI" id="CHEBI:49883"/>
    </ligand>
</feature>
<dbReference type="InterPro" id="IPR003451">
    <property type="entry name" value="LytB/IspH"/>
</dbReference>
<feature type="binding site" evidence="5">
    <location>
        <position position="253"/>
    </location>
    <ligand>
        <name>dimethylallyl diphosphate</name>
        <dbReference type="ChEBI" id="CHEBI:57623"/>
    </ligand>
</feature>
<keyword evidence="2 5" id="KW-0479">Metal-binding</keyword>
<keyword evidence="4 5" id="KW-0411">Iron-sulfur</keyword>
<feature type="binding site" evidence="5">
    <location>
        <position position="254"/>
    </location>
    <ligand>
        <name>(2E)-4-hydroxy-3-methylbut-2-enyl diphosphate</name>
        <dbReference type="ChEBI" id="CHEBI:128753"/>
    </ligand>
</feature>
<comment type="function">
    <text evidence="5">Catalyzes the conversion of 1-hydroxy-2-methyl-2-(E)-butenyl 4-diphosphate (HMBPP) into a mixture of isopentenyl diphosphate (IPP) and dimethylallyl diphosphate (DMAPP). Acts in the terminal step of the DOXP/MEP pathway for isoprenoid precursor biosynthesis.</text>
</comment>
<dbReference type="Gene3D" id="3.40.50.11270">
    <property type="match status" value="1"/>
</dbReference>
<feature type="binding site" evidence="5">
    <location>
        <position position="297"/>
    </location>
    <ligand>
        <name>(2E)-4-hydroxy-3-methylbut-2-enyl diphosphate</name>
        <dbReference type="ChEBI" id="CHEBI:128753"/>
    </ligand>
</feature>
<dbReference type="NCBIfam" id="TIGR00216">
    <property type="entry name" value="ispH_lytB"/>
    <property type="match status" value="1"/>
</dbReference>
<dbReference type="PANTHER" id="PTHR30426:SF0">
    <property type="entry name" value="4-HYDROXY-3-METHYLBUT-2-ENYL DIPHOSPHATE REDUCTASE"/>
    <property type="match status" value="1"/>
</dbReference>
<dbReference type="PANTHER" id="PTHR30426">
    <property type="entry name" value="4-HYDROXY-3-METHYLBUT-2-ENYL DIPHOSPHATE REDUCTASE"/>
    <property type="match status" value="1"/>
</dbReference>
<feature type="binding site" evidence="5">
    <location>
        <position position="18"/>
    </location>
    <ligand>
        <name>[4Fe-4S] cluster</name>
        <dbReference type="ChEBI" id="CHEBI:49883"/>
    </ligand>
</feature>
<feature type="binding site" evidence="5">
    <location>
        <position position="255"/>
    </location>
    <ligand>
        <name>isopentenyl diphosphate</name>
        <dbReference type="ChEBI" id="CHEBI:128769"/>
    </ligand>
</feature>
<accession>A0A399F188</accession>
<feature type="binding site" evidence="5">
    <location>
        <position position="146"/>
    </location>
    <ligand>
        <name>(2E)-4-hydroxy-3-methylbut-2-enyl diphosphate</name>
        <dbReference type="ChEBI" id="CHEBI:128753"/>
    </ligand>
</feature>
<dbReference type="GO" id="GO:0046872">
    <property type="term" value="F:metal ion binding"/>
    <property type="evidence" value="ECO:0007669"/>
    <property type="project" value="UniProtKB-KW"/>
</dbReference>
<feature type="binding site" evidence="5">
    <location>
        <position position="255"/>
    </location>
    <ligand>
        <name>(2E)-4-hydroxy-3-methylbut-2-enyl diphosphate</name>
        <dbReference type="ChEBI" id="CHEBI:128753"/>
    </ligand>
</feature>
<comment type="catalytic activity">
    <reaction evidence="5">
        <text>isopentenyl diphosphate + 2 oxidized [2Fe-2S]-[ferredoxin] + H2O = (2E)-4-hydroxy-3-methylbut-2-enyl diphosphate + 2 reduced [2Fe-2S]-[ferredoxin] + 2 H(+)</text>
        <dbReference type="Rhea" id="RHEA:24488"/>
        <dbReference type="Rhea" id="RHEA-COMP:10000"/>
        <dbReference type="Rhea" id="RHEA-COMP:10001"/>
        <dbReference type="ChEBI" id="CHEBI:15377"/>
        <dbReference type="ChEBI" id="CHEBI:15378"/>
        <dbReference type="ChEBI" id="CHEBI:33737"/>
        <dbReference type="ChEBI" id="CHEBI:33738"/>
        <dbReference type="ChEBI" id="CHEBI:128753"/>
        <dbReference type="ChEBI" id="CHEBI:128769"/>
        <dbReference type="EC" id="1.17.7.4"/>
    </reaction>
</comment>
<feature type="binding site" evidence="5">
    <location>
        <position position="254"/>
    </location>
    <ligand>
        <name>isopentenyl diphosphate</name>
        <dbReference type="ChEBI" id="CHEBI:128769"/>
    </ligand>
</feature>
<evidence type="ECO:0000313" key="7">
    <source>
        <dbReference type="Proteomes" id="UP000265800"/>
    </source>
</evidence>
<sequence>MVPVMVERVYLAKPRGFCAGVVMAIEAVEKAAQTLREEGELVVYHAIVHNEVVTRRLQERYGVHFVEDLAEVDRLREERAKEGKKLANTVVFSAHGIPPWLRAEAAERNLYQIDATCPLVTKVHNEAKRYAREGYWILLIGDSADHQEIKGTRGEAPERTILVAVHTQVGRDPRLADPHTVEVPDPERVVVLTQTTLSVDDTLATIAILKERFPKLVVPARSDLCYATKNRQDAVRRIAPHVDLFLVLTSPASSNGMRLLELARALVGRAERINTVEDIRLEWLQGVRSVGVTSAASTPDDLVQEVVAYFRQQNPRLEVVEEGEWEDIEFREPKRVSPEEWWASQR</sequence>